<accession>A0A2V1HV61</accession>
<keyword evidence="2" id="KW-1185">Reference proteome</keyword>
<dbReference type="SUPFAM" id="SSF52266">
    <property type="entry name" value="SGNH hydrolase"/>
    <property type="match status" value="1"/>
</dbReference>
<evidence type="ECO:0000313" key="2">
    <source>
        <dbReference type="Proteomes" id="UP000244893"/>
    </source>
</evidence>
<protein>
    <recommendedName>
        <fullName evidence="3">SGNH hydrolase-type esterase domain-containing protein</fullName>
    </recommendedName>
</protein>
<gene>
    <name evidence="1" type="ORF">DDQ50_03730</name>
</gene>
<name>A0A2V1HV61_9MICO</name>
<organism evidence="1 2">
    <name type="scientific">Amnibacterium flavum</name>
    <dbReference type="NCBI Taxonomy" id="2173173"/>
    <lineage>
        <taxon>Bacteria</taxon>
        <taxon>Bacillati</taxon>
        <taxon>Actinomycetota</taxon>
        <taxon>Actinomycetes</taxon>
        <taxon>Micrococcales</taxon>
        <taxon>Microbacteriaceae</taxon>
        <taxon>Amnibacterium</taxon>
    </lineage>
</organism>
<dbReference type="InterPro" id="IPR036514">
    <property type="entry name" value="SGNH_hydro_sf"/>
</dbReference>
<dbReference type="CDD" id="cd01836">
    <property type="entry name" value="FeeA_FeeB_like"/>
    <property type="match status" value="1"/>
</dbReference>
<sequence>MGAPTADRGVDGRAVKVPKVRPDLRLLFARPDVVLGPIFWTLFRARTQDEREWFYPKGPPVISTGGDDPVQILVIGDGPAAGCGVSIHELGIAGFLARYVATDERRGVVVTVSAEPAASARSTLGGLQDIDLDRYDAIVLMLATTDAFCLTSRRSWRRSMTGLVQALASSNAPSVFVTGAASMQLTRSISPFVRGLTGRHARLLNFETRRICTRFGVPMIPLSAVNDLNSRTYAQWGRRIASHVCRALDGQGAAGRVP</sequence>
<dbReference type="EMBL" id="QEOP01000001">
    <property type="protein sequence ID" value="PVZ95612.1"/>
    <property type="molecule type" value="Genomic_DNA"/>
</dbReference>
<evidence type="ECO:0000313" key="1">
    <source>
        <dbReference type="EMBL" id="PVZ95612.1"/>
    </source>
</evidence>
<dbReference type="Gene3D" id="3.40.50.1110">
    <property type="entry name" value="SGNH hydrolase"/>
    <property type="match status" value="1"/>
</dbReference>
<reference evidence="1 2" key="1">
    <citation type="submission" date="2018-05" db="EMBL/GenBank/DDBJ databases">
        <title>Amnibacterium sp. M8JJ-5, whole genome shotgun sequence.</title>
        <authorList>
            <person name="Tuo L."/>
        </authorList>
    </citation>
    <scope>NUCLEOTIDE SEQUENCE [LARGE SCALE GENOMIC DNA]</scope>
    <source>
        <strain evidence="1 2">M8JJ-5</strain>
    </source>
</reference>
<dbReference type="Proteomes" id="UP000244893">
    <property type="component" value="Unassembled WGS sequence"/>
</dbReference>
<comment type="caution">
    <text evidence="1">The sequence shown here is derived from an EMBL/GenBank/DDBJ whole genome shotgun (WGS) entry which is preliminary data.</text>
</comment>
<proteinExistence type="predicted"/>
<evidence type="ECO:0008006" key="3">
    <source>
        <dbReference type="Google" id="ProtNLM"/>
    </source>
</evidence>
<dbReference type="AlphaFoldDB" id="A0A2V1HV61"/>